<organism evidence="1 2">
    <name type="scientific">Devosia sediminis</name>
    <dbReference type="NCBI Taxonomy" id="2798801"/>
    <lineage>
        <taxon>Bacteria</taxon>
        <taxon>Pseudomonadati</taxon>
        <taxon>Pseudomonadota</taxon>
        <taxon>Alphaproteobacteria</taxon>
        <taxon>Hyphomicrobiales</taxon>
        <taxon>Devosiaceae</taxon>
        <taxon>Devosia</taxon>
    </lineage>
</organism>
<reference evidence="1" key="1">
    <citation type="submission" date="2020-12" db="EMBL/GenBank/DDBJ databases">
        <title>Devosia sp. MSA67 isolated from Mo River.</title>
        <authorList>
            <person name="Ma F."/>
            <person name="Zi Z."/>
        </authorList>
    </citation>
    <scope>NUCLEOTIDE SEQUENCE</scope>
    <source>
        <strain evidence="1">MSA67</strain>
    </source>
</reference>
<dbReference type="SUPFAM" id="SSF54786">
    <property type="entry name" value="YcfA/nrd intein domain"/>
    <property type="match status" value="1"/>
</dbReference>
<sequence length="163" mass="18676">MKSISGREFARMIERRGWNLLRINGSHHLWKGRKLCSDFAASTRQYAAQSRAIEAFGKAGRHSRGRVTVSTLKLTSLRTAIPFKLVVAFSDGTWGTFNAAPMLAERGEGTEPLRDRAYFAKVELVNGKPIWPNYFDISPLWLQEEMDRRGELERPRPARNTRR</sequence>
<evidence type="ECO:0000313" key="1">
    <source>
        <dbReference type="EMBL" id="MBJ3783581.1"/>
    </source>
</evidence>
<proteinExistence type="predicted"/>
<dbReference type="RefSeq" id="WP_198874811.1">
    <property type="nucleotide sequence ID" value="NZ_JAEKMH010000001.1"/>
</dbReference>
<dbReference type="InterPro" id="IPR036782">
    <property type="entry name" value="NE0471-like_N"/>
</dbReference>
<protein>
    <submittedName>
        <fullName evidence="1">DUF2442 domain-containing protein</fullName>
    </submittedName>
</protein>
<comment type="caution">
    <text evidence="1">The sequence shown here is derived from an EMBL/GenBank/DDBJ whole genome shotgun (WGS) entry which is preliminary data.</text>
</comment>
<name>A0A934IV02_9HYPH</name>
<dbReference type="AlphaFoldDB" id="A0A934IV02"/>
<evidence type="ECO:0000313" key="2">
    <source>
        <dbReference type="Proteomes" id="UP000602124"/>
    </source>
</evidence>
<accession>A0A934IV02</accession>
<gene>
    <name evidence="1" type="ORF">JEQ47_02500</name>
</gene>
<dbReference type="EMBL" id="JAEKMH010000001">
    <property type="protein sequence ID" value="MBJ3783581.1"/>
    <property type="molecule type" value="Genomic_DNA"/>
</dbReference>
<keyword evidence="2" id="KW-1185">Reference proteome</keyword>
<dbReference type="Proteomes" id="UP000602124">
    <property type="component" value="Unassembled WGS sequence"/>
</dbReference>
<dbReference type="Gene3D" id="3.30.2020.10">
    <property type="entry name" value="NE0471-like N-terminal domain"/>
    <property type="match status" value="1"/>
</dbReference>
<dbReference type="InterPro" id="IPR038570">
    <property type="entry name" value="HicA_sf"/>
</dbReference>
<dbReference type="SUPFAM" id="SSF143880">
    <property type="entry name" value="NE0471 N-terminal domain-like"/>
    <property type="match status" value="1"/>
</dbReference>
<dbReference type="Gene3D" id="3.30.920.30">
    <property type="entry name" value="Hypothetical protein"/>
    <property type="match status" value="1"/>
</dbReference>